<comment type="caution">
    <text evidence="2">The sequence shown here is derived from an EMBL/GenBank/DDBJ whole genome shotgun (WGS) entry which is preliminary data.</text>
</comment>
<dbReference type="AlphaFoldDB" id="A0A0P8BSP9"/>
<feature type="domain" description="Protein NO VEIN C-terminal" evidence="1">
    <location>
        <begin position="1161"/>
        <end position="1256"/>
    </location>
</feature>
<name>A0A0P8BSP9_9CYAN</name>
<evidence type="ECO:0000259" key="1">
    <source>
        <dbReference type="Pfam" id="PF13020"/>
    </source>
</evidence>
<dbReference type="EMBL" id="LJZR01000085">
    <property type="protein sequence ID" value="KPQ31753.1"/>
    <property type="molecule type" value="Genomic_DNA"/>
</dbReference>
<evidence type="ECO:0000313" key="3">
    <source>
        <dbReference type="Proteomes" id="UP000050465"/>
    </source>
</evidence>
<accession>A0A0P8BSP9</accession>
<dbReference type="InterPro" id="IPR024975">
    <property type="entry name" value="NOV_C"/>
</dbReference>
<dbReference type="Pfam" id="PF13020">
    <property type="entry name" value="NOV_C"/>
    <property type="match status" value="1"/>
</dbReference>
<proteinExistence type="predicted"/>
<gene>
    <name evidence="2" type="ORF">HLUCCA11_23100</name>
</gene>
<protein>
    <recommendedName>
        <fullName evidence="1">Protein NO VEIN C-terminal domain-containing protein</fullName>
    </recommendedName>
</protein>
<reference evidence="2 3" key="1">
    <citation type="submission" date="2015-09" db="EMBL/GenBank/DDBJ databases">
        <title>Identification and resolution of microdiversity through metagenomic sequencing of parallel consortia.</title>
        <authorList>
            <person name="Nelson W.C."/>
            <person name="Romine M.F."/>
            <person name="Lindemann S.R."/>
        </authorList>
    </citation>
    <scope>NUCLEOTIDE SEQUENCE [LARGE SCALE GENOMIC DNA]</scope>
    <source>
        <strain evidence="2">Ana</strain>
    </source>
</reference>
<dbReference type="PATRIC" id="fig|1666911.3.peg.5420"/>
<dbReference type="Proteomes" id="UP000050465">
    <property type="component" value="Unassembled WGS sequence"/>
</dbReference>
<organism evidence="2 3">
    <name type="scientific">Phormidesmis priestleyi Ana</name>
    <dbReference type="NCBI Taxonomy" id="1666911"/>
    <lineage>
        <taxon>Bacteria</taxon>
        <taxon>Bacillati</taxon>
        <taxon>Cyanobacteriota</taxon>
        <taxon>Cyanophyceae</taxon>
        <taxon>Leptolyngbyales</taxon>
        <taxon>Leptolyngbyaceae</taxon>
        <taxon>Phormidesmis</taxon>
    </lineage>
</organism>
<dbReference type="InterPro" id="IPR036890">
    <property type="entry name" value="HATPase_C_sf"/>
</dbReference>
<evidence type="ECO:0000313" key="2">
    <source>
        <dbReference type="EMBL" id="KPQ31753.1"/>
    </source>
</evidence>
<dbReference type="STRING" id="1666911.HLUCCA11_23100"/>
<sequence>MSYSRKAYESSLKAHKKLIATKLLDGIEKLYENKTSERRWIWELLQNAKDVADQPVQIQIILKADSVEFQHNGNPFLMDNVTYLIEQVSTKDRVSELGEALETTGKFGTGFMTTHLLSKKVEVKGVLEDQDTDPSIYKRFSLRLDRDAATPDEMIAKVDESYKVFDALDNEVLCPGLTGYEPCKHFDTSFEYDLNQKGFHIAEVGIRDLHNALSYTLIFIPKIESVNVIDEIKETETKYSVVSEEGVSSNITVSIIQIETGTNTSFIKIAWVASHNRAITIAIPLQDREDQLSVQAFNPETAKLFCDFPLVGSEQFSFPVVFNSPLFNPSEPRDAVLLDERDDEKRRFNKTLFQDCLELYYSLLDYASMHWKDAYLLAKSAVPDHIDRRWYKQSIQRSLRQKVLETPIVDTYQGKRIPLAQARIPYHSTSTQVTKLWSLAIAFYEDCLPAENHVLGWYDIIDTDWEKDFSRKLRYTLIDLMQDIAHEVCLSQLAQRIKRSEAETLTWLNQVIAFAESENFAKSGSLLNQYPIIPNQYGNFQVLSKLYRDLDIPEEIKYVLKILGEDWKQQLSHLDIQCQFPASLDIKNASNAIDEKLRENAHRDLRKAVYYLISCYPSKAVIEQPPFQFRTQIWQFAKSLDDAVPEPKVLSDWTPRLWTECDTWLLKTLVSDLVKIGNLQNLQTALKEIDEDEAAAWLSDFISFLHQNPTWKLFYVEEKVLPNQRGLFLSKDYIFFDKGIPNEIKDVLEKINIDYRSELLDARIQGFEKHPRQLGVSNASDEINKRLIDSNSLDNPKLREVVFSLISYFTEEEDVVRRAIWKFAKDFYGDLIVSDIQVIPHLSEFKWTQCNQWALKRLSLEVVAEKTVEQLAKYLKASQDEAIKYLDKLISFASQQSLRAFLEVLKIWPNQHGHFCEKKALKKDGGIDLELKEICNYLTQHDWCSSLLLNHRNFTNTLSLFDSKETEFPDAVAAEIDDALKSYKGDRQSYNFVEALKLLFDWSKRYSDQTLKTLLPYFQKNKAQLFLDIFGDQGINSCIFDLMQIDPQKLEALAKLANAADISQADINRFVDHHADFKTLEALRTKKSEPDSSGEVLKLLEELGFEAEYLDALLSERAAQLEPAALGLENRVCRIGRRVRTYPQIIKFEDSDESVDVGLRGEEFVHHKLVAKFGSDRVQWMNENGEGRFPYDFKVLEENLEKVAYYIDAKSSRKGEHSDGNIFFSITNAQWDFLKECDNYYIAKVFRAVSERPNLQLIKIDLRDELV</sequence>
<dbReference type="SUPFAM" id="SSF55874">
    <property type="entry name" value="ATPase domain of HSP90 chaperone/DNA topoisomerase II/histidine kinase"/>
    <property type="match status" value="1"/>
</dbReference>
<dbReference type="NCBIfam" id="NF047352">
    <property type="entry name" value="P_loop_sacsin"/>
    <property type="match status" value="1"/>
</dbReference>